<evidence type="ECO:0000313" key="1">
    <source>
        <dbReference type="EMBL" id="SHM65074.1"/>
    </source>
</evidence>
<name>A0A1M7KI53_9FLAO</name>
<dbReference type="AlphaFoldDB" id="A0A1M7KI53"/>
<protein>
    <submittedName>
        <fullName evidence="1">Uncharacterized protein</fullName>
    </submittedName>
</protein>
<gene>
    <name evidence="1" type="ORF">SAMN05443669_105317</name>
</gene>
<dbReference type="Proteomes" id="UP000184260">
    <property type="component" value="Unassembled WGS sequence"/>
</dbReference>
<dbReference type="EMBL" id="FRBU01000053">
    <property type="protein sequence ID" value="SHM65074.1"/>
    <property type="molecule type" value="Genomic_DNA"/>
</dbReference>
<evidence type="ECO:0000313" key="2">
    <source>
        <dbReference type="Proteomes" id="UP000184260"/>
    </source>
</evidence>
<sequence length="131" mass="14284">MKGLDFNIKAPLAAVLQASFTVATDTGTIAITDFIPQEQLSTPNNATHVSFRSAFINLDFATGIFDKSYSPISNVLLDQNLITVTLIPEQVPAGSGIQLYLLLIEFYQEVNGIQYSLKSGNYNALNLVEIL</sequence>
<keyword evidence="2" id="KW-1185">Reference proteome</keyword>
<reference evidence="2" key="1">
    <citation type="submission" date="2016-11" db="EMBL/GenBank/DDBJ databases">
        <authorList>
            <person name="Varghese N."/>
            <person name="Submissions S."/>
        </authorList>
    </citation>
    <scope>NUCLEOTIDE SEQUENCE [LARGE SCALE GENOMIC DNA]</scope>
    <source>
        <strain evidence="2">DSM 3661</strain>
    </source>
</reference>
<dbReference type="STRING" id="69322.SAMN05443669_105317"/>
<organism evidence="1 2">
    <name type="scientific">Flavobacterium xanthum</name>
    <dbReference type="NCBI Taxonomy" id="69322"/>
    <lineage>
        <taxon>Bacteria</taxon>
        <taxon>Pseudomonadati</taxon>
        <taxon>Bacteroidota</taxon>
        <taxon>Flavobacteriia</taxon>
        <taxon>Flavobacteriales</taxon>
        <taxon>Flavobacteriaceae</taxon>
        <taxon>Flavobacterium</taxon>
    </lineage>
</organism>
<accession>A0A1M7KI53</accession>
<proteinExistence type="predicted"/>